<evidence type="ECO:0000313" key="3">
    <source>
        <dbReference type="Proteomes" id="UP000790580"/>
    </source>
</evidence>
<gene>
    <name evidence="2" type="ORF">KS407_21600</name>
</gene>
<keyword evidence="1" id="KW-0812">Transmembrane</keyword>
<protein>
    <submittedName>
        <fullName evidence="2">Uncharacterized protein</fullName>
    </submittedName>
</protein>
<comment type="caution">
    <text evidence="2">The sequence shown here is derived from an EMBL/GenBank/DDBJ whole genome shotgun (WGS) entry which is preliminary data.</text>
</comment>
<feature type="transmembrane region" description="Helical" evidence="1">
    <location>
        <begin position="112"/>
        <end position="130"/>
    </location>
</feature>
<dbReference type="RefSeq" id="WP_088075017.1">
    <property type="nucleotide sequence ID" value="NZ_JAHQCR010000088.1"/>
</dbReference>
<keyword evidence="1" id="KW-1133">Transmembrane helix</keyword>
<proteinExistence type="predicted"/>
<feature type="transmembrane region" description="Helical" evidence="1">
    <location>
        <begin position="7"/>
        <end position="26"/>
    </location>
</feature>
<evidence type="ECO:0000313" key="2">
    <source>
        <dbReference type="EMBL" id="MBU9724023.1"/>
    </source>
</evidence>
<keyword evidence="3" id="KW-1185">Reference proteome</keyword>
<sequence length="157" mass="17910">MNHLKTISMFQMIIIILLLVLMPFILAEANINRSSFSISYGYEILPQLMAFVIGFLLLPHKTEQLLLKNINYHWSALTVGGIIFCLSWVPFILLLDSLAIIFPAAFIEFQEVRFIIFVIGGLLAIIGLVGNKEKMASEEQFNTELNDEEKEQEETED</sequence>
<feature type="transmembrane region" description="Helical" evidence="1">
    <location>
        <begin position="79"/>
        <end position="106"/>
    </location>
</feature>
<keyword evidence="1" id="KW-0472">Membrane</keyword>
<reference evidence="2 3" key="1">
    <citation type="submission" date="2021-06" db="EMBL/GenBank/DDBJ databases">
        <title>Bacillus sp. RD4P76, an endophyte from a halophyte.</title>
        <authorList>
            <person name="Sun J.-Q."/>
        </authorList>
    </citation>
    <scope>NUCLEOTIDE SEQUENCE [LARGE SCALE GENOMIC DNA]</scope>
    <source>
        <strain evidence="2 3">JCM 17098</strain>
    </source>
</reference>
<organism evidence="2 3">
    <name type="scientific">Evansella alkalicola</name>
    <dbReference type="NCBI Taxonomy" id="745819"/>
    <lineage>
        <taxon>Bacteria</taxon>
        <taxon>Bacillati</taxon>
        <taxon>Bacillota</taxon>
        <taxon>Bacilli</taxon>
        <taxon>Bacillales</taxon>
        <taxon>Bacillaceae</taxon>
        <taxon>Evansella</taxon>
    </lineage>
</organism>
<name>A0ABS6JZY5_9BACI</name>
<dbReference type="EMBL" id="JAHQCR010000088">
    <property type="protein sequence ID" value="MBU9724023.1"/>
    <property type="molecule type" value="Genomic_DNA"/>
</dbReference>
<feature type="transmembrane region" description="Helical" evidence="1">
    <location>
        <begin position="38"/>
        <end position="58"/>
    </location>
</feature>
<accession>A0ABS6JZY5</accession>
<evidence type="ECO:0000256" key="1">
    <source>
        <dbReference type="SAM" id="Phobius"/>
    </source>
</evidence>
<dbReference type="Proteomes" id="UP000790580">
    <property type="component" value="Unassembled WGS sequence"/>
</dbReference>